<reference evidence="2 3" key="1">
    <citation type="journal article" date="2016" name="Genome Announc.">
        <title>Whole-Genome Sequence of Rummeliibacillus stabekisii Strain PP9 Isolated from Antarctic Soil.</title>
        <authorList>
            <person name="da Mota F.F."/>
            <person name="Vollu R.E."/>
            <person name="Jurelevicius D."/>
            <person name="Seldin L."/>
        </authorList>
    </citation>
    <scope>NUCLEOTIDE SEQUENCE [LARGE SCALE GENOMIC DNA]</scope>
    <source>
        <strain evidence="2 3">PP9</strain>
    </source>
</reference>
<dbReference type="EMBL" id="CP014806">
    <property type="protein sequence ID" value="AMX01100.1"/>
    <property type="molecule type" value="Genomic_DNA"/>
</dbReference>
<gene>
    <name evidence="2" type="ORF">ATY39_12225</name>
</gene>
<keyword evidence="1" id="KW-0472">Membrane</keyword>
<dbReference type="KEGG" id="rst:ATY39_12225"/>
<evidence type="ECO:0000313" key="3">
    <source>
        <dbReference type="Proteomes" id="UP000076021"/>
    </source>
</evidence>
<dbReference type="Pfam" id="PF10002">
    <property type="entry name" value="DUF2243"/>
    <property type="match status" value="1"/>
</dbReference>
<reference evidence="3" key="2">
    <citation type="submission" date="2016-03" db="EMBL/GenBank/DDBJ databases">
        <authorList>
            <person name="Ploux O."/>
        </authorList>
    </citation>
    <scope>NUCLEOTIDE SEQUENCE [LARGE SCALE GENOMIC DNA]</scope>
    <source>
        <strain evidence="3">PP9</strain>
    </source>
</reference>
<dbReference type="Proteomes" id="UP000076021">
    <property type="component" value="Chromosome"/>
</dbReference>
<dbReference type="AlphaFoldDB" id="A0A143HI05"/>
<name>A0A143HI05_9BACL</name>
<proteinExistence type="predicted"/>
<dbReference type="InterPro" id="IPR018719">
    <property type="entry name" value="DUF2243_membrane"/>
</dbReference>
<feature type="transmembrane region" description="Helical" evidence="1">
    <location>
        <begin position="87"/>
        <end position="107"/>
    </location>
</feature>
<evidence type="ECO:0008006" key="4">
    <source>
        <dbReference type="Google" id="ProtNLM"/>
    </source>
</evidence>
<keyword evidence="3" id="KW-1185">Reference proteome</keyword>
<feature type="transmembrane region" description="Helical" evidence="1">
    <location>
        <begin position="63"/>
        <end position="80"/>
    </location>
</feature>
<feature type="transmembrane region" description="Helical" evidence="1">
    <location>
        <begin position="20"/>
        <end position="43"/>
    </location>
</feature>
<sequence length="167" mass="19109">MAVMNNKQQTNQSHYSKRNVWSGFLFGVGIAAFIDEVVFHLILQWHHFYDKSTLHIGLLSDGIFHAFGWFATIGGSFLLADVNRRHAFAPVKWWGGVLIGLGGFQLYDGTVHHKVMQLHQIRYVDNLIIYDLVWNILAIIMLLIGLFLVFKMRSRLQPVGSVTDEQP</sequence>
<dbReference type="STRING" id="241244.ATY39_12225"/>
<evidence type="ECO:0000256" key="1">
    <source>
        <dbReference type="SAM" id="Phobius"/>
    </source>
</evidence>
<feature type="transmembrane region" description="Helical" evidence="1">
    <location>
        <begin position="127"/>
        <end position="150"/>
    </location>
</feature>
<organism evidence="2 3">
    <name type="scientific">Rummeliibacillus stabekisii</name>
    <dbReference type="NCBI Taxonomy" id="241244"/>
    <lineage>
        <taxon>Bacteria</taxon>
        <taxon>Bacillati</taxon>
        <taxon>Bacillota</taxon>
        <taxon>Bacilli</taxon>
        <taxon>Bacillales</taxon>
        <taxon>Caryophanaceae</taxon>
        <taxon>Rummeliibacillus</taxon>
    </lineage>
</organism>
<protein>
    <recommendedName>
        <fullName evidence="4">DUF2243 domain-containing protein</fullName>
    </recommendedName>
</protein>
<keyword evidence="1" id="KW-1133">Transmembrane helix</keyword>
<accession>A0A143HI05</accession>
<evidence type="ECO:0000313" key="2">
    <source>
        <dbReference type="EMBL" id="AMX01100.1"/>
    </source>
</evidence>
<keyword evidence="1" id="KW-0812">Transmembrane</keyword>
<dbReference type="RefSeq" id="WP_066791963.1">
    <property type="nucleotide sequence ID" value="NZ_CP014806.1"/>
</dbReference>
<dbReference type="OrthoDB" id="5190099at2"/>